<comment type="caution">
    <text evidence="1">The sequence shown here is derived from an EMBL/GenBank/DDBJ whole genome shotgun (WGS) entry which is preliminary data.</text>
</comment>
<keyword evidence="2" id="KW-1185">Reference proteome</keyword>
<sequence>MTNLIKIIALIVYVGSLNTATAEELILKTYKAEWTLFEVHDECKGGGCFGRYRHYHDMTGGRFIDLFPDYKFIVIDFCDICENEAVGHGTYEIKGSKIIFNYKVEPENKLPDMHVRWGWQDKGSYVTGHIKVLLSDEQLSELIKEPESSDYIYQLRRYYEWRKVQGELMQKLKKTKLSKDILPELEEGEKF</sequence>
<accession>A0A545THM8</accession>
<evidence type="ECO:0000313" key="2">
    <source>
        <dbReference type="Proteomes" id="UP000317839"/>
    </source>
</evidence>
<organism evidence="1 2">
    <name type="scientific">Aliikangiella marina</name>
    <dbReference type="NCBI Taxonomy" id="1712262"/>
    <lineage>
        <taxon>Bacteria</taxon>
        <taxon>Pseudomonadati</taxon>
        <taxon>Pseudomonadota</taxon>
        <taxon>Gammaproteobacteria</taxon>
        <taxon>Oceanospirillales</taxon>
        <taxon>Pleioneaceae</taxon>
        <taxon>Aliikangiella</taxon>
    </lineage>
</organism>
<gene>
    <name evidence="1" type="ORF">FLL45_01680</name>
</gene>
<reference evidence="1 2" key="1">
    <citation type="submission" date="2019-06" db="EMBL/GenBank/DDBJ databases">
        <title>Draft genome of Aliikangiella marina GYP-15.</title>
        <authorList>
            <person name="Wang G."/>
        </authorList>
    </citation>
    <scope>NUCLEOTIDE SEQUENCE [LARGE SCALE GENOMIC DNA]</scope>
    <source>
        <strain evidence="1 2">GYP-15</strain>
    </source>
</reference>
<dbReference type="RefSeq" id="WP_142888056.1">
    <property type="nucleotide sequence ID" value="NZ_VIKR01000001.1"/>
</dbReference>
<dbReference type="Proteomes" id="UP000317839">
    <property type="component" value="Unassembled WGS sequence"/>
</dbReference>
<dbReference type="AlphaFoldDB" id="A0A545THM8"/>
<evidence type="ECO:0000313" key="1">
    <source>
        <dbReference type="EMBL" id="TQV76696.1"/>
    </source>
</evidence>
<name>A0A545THM8_9GAMM</name>
<proteinExistence type="predicted"/>
<protein>
    <submittedName>
        <fullName evidence="1">Uncharacterized protein</fullName>
    </submittedName>
</protein>
<dbReference type="EMBL" id="VIKR01000001">
    <property type="protein sequence ID" value="TQV76696.1"/>
    <property type="molecule type" value="Genomic_DNA"/>
</dbReference>